<feature type="transmembrane region" description="Helical" evidence="1">
    <location>
        <begin position="135"/>
        <end position="155"/>
    </location>
</feature>
<dbReference type="OrthoDB" id="9798526at2"/>
<feature type="transmembrane region" description="Helical" evidence="1">
    <location>
        <begin position="202"/>
        <end position="221"/>
    </location>
</feature>
<dbReference type="Proteomes" id="UP000004322">
    <property type="component" value="Unassembled WGS sequence"/>
</dbReference>
<feature type="transmembrane region" description="Helical" evidence="1">
    <location>
        <begin position="73"/>
        <end position="93"/>
    </location>
</feature>
<feature type="transmembrane region" description="Helical" evidence="1">
    <location>
        <begin position="227"/>
        <end position="246"/>
    </location>
</feature>
<keyword evidence="1" id="KW-0812">Transmembrane</keyword>
<evidence type="ECO:0000313" key="2">
    <source>
        <dbReference type="EMBL" id="EHI73664.1"/>
    </source>
</evidence>
<proteinExistence type="predicted"/>
<dbReference type="STRING" id="873449.STRCR_1502"/>
<dbReference type="PANTHER" id="PTHR36840">
    <property type="entry name" value="BLL5714 PROTEIN"/>
    <property type="match status" value="1"/>
</dbReference>
<feature type="transmembrane region" description="Helical" evidence="1">
    <location>
        <begin position="161"/>
        <end position="181"/>
    </location>
</feature>
<keyword evidence="1" id="KW-1133">Transmembrane helix</keyword>
<feature type="transmembrane region" description="Helical" evidence="1">
    <location>
        <begin position="39"/>
        <end position="61"/>
    </location>
</feature>
<dbReference type="PANTHER" id="PTHR36840:SF1">
    <property type="entry name" value="BLL5714 PROTEIN"/>
    <property type="match status" value="1"/>
</dbReference>
<feature type="transmembrane region" description="Helical" evidence="1">
    <location>
        <begin position="291"/>
        <end position="315"/>
    </location>
</feature>
<dbReference type="EMBL" id="AEUV02000002">
    <property type="protein sequence ID" value="EHI73664.1"/>
    <property type="molecule type" value="Genomic_DNA"/>
</dbReference>
<name>G5JNX1_STRCG</name>
<keyword evidence="1" id="KW-0472">Membrane</keyword>
<feature type="transmembrane region" description="Helical" evidence="1">
    <location>
        <begin position="266"/>
        <end position="285"/>
    </location>
</feature>
<feature type="transmembrane region" description="Helical" evidence="1">
    <location>
        <begin position="327"/>
        <end position="345"/>
    </location>
</feature>
<organism evidence="2 3">
    <name type="scientific">Streptococcus criceti HS-6</name>
    <dbReference type="NCBI Taxonomy" id="873449"/>
    <lineage>
        <taxon>Bacteria</taxon>
        <taxon>Bacillati</taxon>
        <taxon>Bacillota</taxon>
        <taxon>Bacilli</taxon>
        <taxon>Lactobacillales</taxon>
        <taxon>Streptococcaceae</taxon>
        <taxon>Streptococcus</taxon>
    </lineage>
</organism>
<gene>
    <name evidence="2" type="ORF">STRCR_1502</name>
</gene>
<evidence type="ECO:0000313" key="3">
    <source>
        <dbReference type="Proteomes" id="UP000004322"/>
    </source>
</evidence>
<feature type="transmembrane region" description="Helical" evidence="1">
    <location>
        <begin position="351"/>
        <end position="372"/>
    </location>
</feature>
<accession>G5JNX1</accession>
<reference evidence="2" key="1">
    <citation type="submission" date="2011-07" db="EMBL/GenBank/DDBJ databases">
        <authorList>
            <person name="Stanhope M.J."/>
            <person name="Durkin A.S."/>
            <person name="Hostetler J."/>
            <person name="Kim M."/>
            <person name="Radune D."/>
            <person name="Singh I."/>
            <person name="Town C.D."/>
        </authorList>
    </citation>
    <scope>NUCLEOTIDE SEQUENCE [LARGE SCALE GENOMIC DNA]</scope>
    <source>
        <strain evidence="2">HS-6</strain>
    </source>
</reference>
<dbReference type="Pfam" id="PF06772">
    <property type="entry name" value="LtrA"/>
    <property type="match status" value="1"/>
</dbReference>
<evidence type="ECO:0000256" key="1">
    <source>
        <dbReference type="SAM" id="Phobius"/>
    </source>
</evidence>
<feature type="transmembrane region" description="Helical" evidence="1">
    <location>
        <begin position="105"/>
        <end position="123"/>
    </location>
</feature>
<comment type="caution">
    <text evidence="2">The sequence shown here is derived from an EMBL/GenBank/DDBJ whole genome shotgun (WGS) entry which is preliminary data.</text>
</comment>
<dbReference type="RefSeq" id="WP_004225924.1">
    <property type="nucleotide sequence ID" value="NZ_AEUV02000002.1"/>
</dbReference>
<dbReference type="InterPro" id="IPR010640">
    <property type="entry name" value="Low_temperature_requirement_A"/>
</dbReference>
<keyword evidence="3" id="KW-1185">Reference proteome</keyword>
<protein>
    <submittedName>
        <fullName evidence="2">Membrane protein</fullName>
    </submittedName>
</protein>
<dbReference type="AlphaFoldDB" id="G5JNX1"/>
<dbReference type="eggNOG" id="COG4292">
    <property type="taxonomic scope" value="Bacteria"/>
</dbReference>
<sequence length="378" mass="42969">MTSLIKHKKVELTELFYDLVFVYGMSQGTSMIHHVHHGVIPWVNFTSFAIGMIIMINTWMVQTVFTNRFGKNSLTNILFMFVQMCLLMTSLASSTGEFTQRNFQYFYGPYAGISFVLLLQYLVEYIRAEEKADRLFMKQFFYILGLRTAGLLLAVLLPMSIGLWVAAASILISWILPGLLTSRSAVSPEIRPVNFPHLVERLSLLVIITFGEMIIGIAKYFTPETLSIYSVLIFSVVANLFMIYIVEIDHMIDVNKPVKKSNSLIYWHYPIFFGLSFVTVALGFLGDAEAYNGYAMTLFYLGFLLLLLGISRFNSFNKPTHWFTRKLVIRCLATWSVGFVLSYIFLANSSILMVIAAIVTCLIAIIAVRFNLKNIPNT</sequence>